<accession>A0A5B8A1W8</accession>
<sequence length="736" mass="81117">MKRLLLPLLLLLLTALPLLAQTPATTLSGTVRDAAGQPLPGANVFLKSTFDGASTDSVGRFRFTTRQTGTLSLVVTLLSYQLQEQPVVLDGTVKHFAITLKAARNELGSVVITAGAFEASDEKRATVLTSRDVVTTAGALADVAGALNTLPGITRNGEEGKLFVRGGAAGETKQYLDGLPLQSPYNASVSGVPARGRFTPDLFKGTVFSTGGYSAEYGQALSAAVILNSVDLEPETQTGISLLSLGQVSLSQRQRWERSSVAVTGNYMNMKPYFGLVPQRLLTAYESGGGSVAFRQRTGDVGMLKVYGAFTGQHSGVRTPDVEWQNGRPVDLRNTNGYLNASFRSTLRRGWSVQTGVAATRDEQKLHLGVRTAEPDVAQVHELEQSVAGRVVLTNDSVSAYWNLKVGAEGLQQRFLQDAYYQDDTKLPTRAFDEQRAAGFAEANISFTNQLVARVGGRTEYSRVLGRWNAAPRVALAYQTDEYSQLSAAWGDFYQTPANDLLLSAHRNPDLRFERATHYLLTYQRIHDDRTLRAEAYYKNYAHLLHYDAARLYQPTAYQSTGTGYARGLDLFWRDRKTVKNLDYWVSYGLLDTRRQQRADASVAMPTFASRHNLSVVSKYWVQKMHTLFGATYSYGSPRASYDPSFQQFHTPSYHDLSVNLSYVTTLWNNLTIVHVSCSNVLGRQNVFGYRYGATPTADLNYARVAITPSAPRMVFVVLMISINKKRPADTNTAPE</sequence>
<keyword evidence="2" id="KW-0813">Transport</keyword>
<protein>
    <submittedName>
        <fullName evidence="10">TonB-dependent receptor</fullName>
    </submittedName>
</protein>
<dbReference type="Proteomes" id="UP000305398">
    <property type="component" value="Chromosome"/>
</dbReference>
<dbReference type="InterPro" id="IPR008969">
    <property type="entry name" value="CarboxyPept-like_regulatory"/>
</dbReference>
<dbReference type="PANTHER" id="PTHR30069">
    <property type="entry name" value="TONB-DEPENDENT OUTER MEMBRANE RECEPTOR"/>
    <property type="match status" value="1"/>
</dbReference>
<evidence type="ECO:0000313" key="10">
    <source>
        <dbReference type="EMBL" id="QDA61298.1"/>
    </source>
</evidence>
<gene>
    <name evidence="10" type="ORF">FHG12_14885</name>
</gene>
<keyword evidence="6" id="KW-0472">Membrane</keyword>
<dbReference type="GO" id="GO:0044718">
    <property type="term" value="P:siderophore transmembrane transport"/>
    <property type="evidence" value="ECO:0007669"/>
    <property type="project" value="TreeGrafter"/>
</dbReference>
<dbReference type="KEGG" id="hyj:FHG12_14885"/>
<dbReference type="InterPro" id="IPR012910">
    <property type="entry name" value="Plug_dom"/>
</dbReference>
<evidence type="ECO:0000256" key="3">
    <source>
        <dbReference type="ARBA" id="ARBA00022452"/>
    </source>
</evidence>
<dbReference type="Pfam" id="PF13715">
    <property type="entry name" value="CarbopepD_reg_2"/>
    <property type="match status" value="1"/>
</dbReference>
<dbReference type="EMBL" id="CP040896">
    <property type="protein sequence ID" value="QDA61298.1"/>
    <property type="molecule type" value="Genomic_DNA"/>
</dbReference>
<dbReference type="RefSeq" id="WP_139516472.1">
    <property type="nucleotide sequence ID" value="NZ_CP040896.1"/>
</dbReference>
<dbReference type="Pfam" id="PF07715">
    <property type="entry name" value="Plug"/>
    <property type="match status" value="1"/>
</dbReference>
<dbReference type="GO" id="GO:0009279">
    <property type="term" value="C:cell outer membrane"/>
    <property type="evidence" value="ECO:0007669"/>
    <property type="project" value="UniProtKB-SubCell"/>
</dbReference>
<dbReference type="SUPFAM" id="SSF56935">
    <property type="entry name" value="Porins"/>
    <property type="match status" value="1"/>
</dbReference>
<evidence type="ECO:0000256" key="8">
    <source>
        <dbReference type="SAM" id="SignalP"/>
    </source>
</evidence>
<keyword evidence="7" id="KW-0998">Cell outer membrane</keyword>
<dbReference type="AlphaFoldDB" id="A0A5B8A1W8"/>
<dbReference type="InterPro" id="IPR036942">
    <property type="entry name" value="Beta-barrel_TonB_sf"/>
</dbReference>
<dbReference type="PANTHER" id="PTHR30069:SF29">
    <property type="entry name" value="HEMOGLOBIN AND HEMOGLOBIN-HAPTOGLOBIN-BINDING PROTEIN 1-RELATED"/>
    <property type="match status" value="1"/>
</dbReference>
<feature type="domain" description="TonB-dependent receptor plug" evidence="9">
    <location>
        <begin position="126"/>
        <end position="222"/>
    </location>
</feature>
<comment type="subcellular location">
    <subcellularLocation>
        <location evidence="1">Cell outer membrane</location>
        <topology evidence="1">Multi-pass membrane protein</topology>
    </subcellularLocation>
</comment>
<dbReference type="InterPro" id="IPR039426">
    <property type="entry name" value="TonB-dep_rcpt-like"/>
</dbReference>
<dbReference type="Gene3D" id="2.40.170.20">
    <property type="entry name" value="TonB-dependent receptor, beta-barrel domain"/>
    <property type="match status" value="1"/>
</dbReference>
<evidence type="ECO:0000256" key="1">
    <source>
        <dbReference type="ARBA" id="ARBA00004571"/>
    </source>
</evidence>
<keyword evidence="5 8" id="KW-0732">Signal</keyword>
<evidence type="ECO:0000256" key="7">
    <source>
        <dbReference type="ARBA" id="ARBA00023237"/>
    </source>
</evidence>
<evidence type="ECO:0000256" key="6">
    <source>
        <dbReference type="ARBA" id="ARBA00023136"/>
    </source>
</evidence>
<keyword evidence="3" id="KW-1134">Transmembrane beta strand</keyword>
<name>A0A5B8A1W8_9BACT</name>
<keyword evidence="4" id="KW-0812">Transmembrane</keyword>
<evidence type="ECO:0000256" key="2">
    <source>
        <dbReference type="ARBA" id="ARBA00022448"/>
    </source>
</evidence>
<evidence type="ECO:0000259" key="9">
    <source>
        <dbReference type="Pfam" id="PF07715"/>
    </source>
</evidence>
<proteinExistence type="predicted"/>
<dbReference type="OrthoDB" id="1075473at2"/>
<evidence type="ECO:0000256" key="4">
    <source>
        <dbReference type="ARBA" id="ARBA00022692"/>
    </source>
</evidence>
<organism evidence="10 11">
    <name type="scientific">Hymenobacter jejuensis</name>
    <dbReference type="NCBI Taxonomy" id="2502781"/>
    <lineage>
        <taxon>Bacteria</taxon>
        <taxon>Pseudomonadati</taxon>
        <taxon>Bacteroidota</taxon>
        <taxon>Cytophagia</taxon>
        <taxon>Cytophagales</taxon>
        <taxon>Hymenobacteraceae</taxon>
        <taxon>Hymenobacter</taxon>
    </lineage>
</organism>
<feature type="signal peptide" evidence="8">
    <location>
        <begin position="1"/>
        <end position="20"/>
    </location>
</feature>
<dbReference type="InterPro" id="IPR037066">
    <property type="entry name" value="Plug_dom_sf"/>
</dbReference>
<evidence type="ECO:0000313" key="11">
    <source>
        <dbReference type="Proteomes" id="UP000305398"/>
    </source>
</evidence>
<dbReference type="Gene3D" id="2.60.40.1120">
    <property type="entry name" value="Carboxypeptidase-like, regulatory domain"/>
    <property type="match status" value="1"/>
</dbReference>
<dbReference type="Gene3D" id="2.170.130.10">
    <property type="entry name" value="TonB-dependent receptor, plug domain"/>
    <property type="match status" value="1"/>
</dbReference>
<feature type="chain" id="PRO_5022942156" evidence="8">
    <location>
        <begin position="21"/>
        <end position="736"/>
    </location>
</feature>
<keyword evidence="11" id="KW-1185">Reference proteome</keyword>
<evidence type="ECO:0000256" key="5">
    <source>
        <dbReference type="ARBA" id="ARBA00022729"/>
    </source>
</evidence>
<keyword evidence="10" id="KW-0675">Receptor</keyword>
<reference evidence="10 11" key="1">
    <citation type="submission" date="2019-06" db="EMBL/GenBank/DDBJ databases">
        <authorList>
            <person name="Srinivasan S."/>
        </authorList>
    </citation>
    <scope>NUCLEOTIDE SEQUENCE [LARGE SCALE GENOMIC DNA]</scope>
    <source>
        <strain evidence="10 11">17J68-5</strain>
    </source>
</reference>
<dbReference type="GO" id="GO:0015344">
    <property type="term" value="F:siderophore uptake transmembrane transporter activity"/>
    <property type="evidence" value="ECO:0007669"/>
    <property type="project" value="TreeGrafter"/>
</dbReference>
<dbReference type="SUPFAM" id="SSF49464">
    <property type="entry name" value="Carboxypeptidase regulatory domain-like"/>
    <property type="match status" value="1"/>
</dbReference>